<reference evidence="1 2" key="1">
    <citation type="journal article" date="2022" name="DNA Res.">
        <title>Chromosomal-level genome assembly of the orchid tree Bauhinia variegata (Leguminosae; Cercidoideae) supports the allotetraploid origin hypothesis of Bauhinia.</title>
        <authorList>
            <person name="Zhong Y."/>
            <person name="Chen Y."/>
            <person name="Zheng D."/>
            <person name="Pang J."/>
            <person name="Liu Y."/>
            <person name="Luo S."/>
            <person name="Meng S."/>
            <person name="Qian L."/>
            <person name="Wei D."/>
            <person name="Dai S."/>
            <person name="Zhou R."/>
        </authorList>
    </citation>
    <scope>NUCLEOTIDE SEQUENCE [LARGE SCALE GENOMIC DNA]</scope>
    <source>
        <strain evidence="1">BV-YZ2020</strain>
    </source>
</reference>
<gene>
    <name evidence="1" type="ORF">L6164_030586</name>
</gene>
<organism evidence="1 2">
    <name type="scientific">Bauhinia variegata</name>
    <name type="common">Purple orchid tree</name>
    <name type="synonym">Phanera variegata</name>
    <dbReference type="NCBI Taxonomy" id="167791"/>
    <lineage>
        <taxon>Eukaryota</taxon>
        <taxon>Viridiplantae</taxon>
        <taxon>Streptophyta</taxon>
        <taxon>Embryophyta</taxon>
        <taxon>Tracheophyta</taxon>
        <taxon>Spermatophyta</taxon>
        <taxon>Magnoliopsida</taxon>
        <taxon>eudicotyledons</taxon>
        <taxon>Gunneridae</taxon>
        <taxon>Pentapetalae</taxon>
        <taxon>rosids</taxon>
        <taxon>fabids</taxon>
        <taxon>Fabales</taxon>
        <taxon>Fabaceae</taxon>
        <taxon>Cercidoideae</taxon>
        <taxon>Cercideae</taxon>
        <taxon>Bauhiniinae</taxon>
        <taxon>Bauhinia</taxon>
    </lineage>
</organism>
<sequence length="103" mass="12285">MQALRCEHEDEIQNLHLQNSREDRQRVLLQLQRKGMSDKPKEDQEANLKQVNSHEYEVETYNGRTIKRRRVMFEDPRKHKRYTPEANATASVKVRPFHVGISD</sequence>
<keyword evidence="2" id="KW-1185">Reference proteome</keyword>
<protein>
    <submittedName>
        <fullName evidence="1">Uncharacterized protein</fullName>
    </submittedName>
</protein>
<dbReference type="Proteomes" id="UP000828941">
    <property type="component" value="Chromosome 12"/>
</dbReference>
<accession>A0ACB9LD52</accession>
<evidence type="ECO:0000313" key="2">
    <source>
        <dbReference type="Proteomes" id="UP000828941"/>
    </source>
</evidence>
<proteinExistence type="predicted"/>
<evidence type="ECO:0000313" key="1">
    <source>
        <dbReference type="EMBL" id="KAI4307388.1"/>
    </source>
</evidence>
<dbReference type="EMBL" id="CM039437">
    <property type="protein sequence ID" value="KAI4307388.1"/>
    <property type="molecule type" value="Genomic_DNA"/>
</dbReference>
<comment type="caution">
    <text evidence="1">The sequence shown here is derived from an EMBL/GenBank/DDBJ whole genome shotgun (WGS) entry which is preliminary data.</text>
</comment>
<name>A0ACB9LD52_BAUVA</name>